<accession>A0A644X6W6</accession>
<dbReference type="PRINTS" id="PR00081">
    <property type="entry name" value="GDHRDH"/>
</dbReference>
<dbReference type="PRINTS" id="PR00080">
    <property type="entry name" value="SDRFAMILY"/>
</dbReference>
<sequence length="233" mass="24919">MKHVLVSGGTSTLGKAVCSRFIAEGAMVYCGYSSGEQKAQELVRQLGSSLVPVRLDVTDQASIDDVASKIQSLDVLVNNSGVFSVFSVEELQTEEIQRIFDINVTGLMRVTKRMAPFLQASKGSIINVASINAFHPGFGGTVHYDASKGAVVSYTMSLARELAPLVRVNAVAPGLLKAPYLDETNPLRKLYEQRALLGCLVDADQVSLAVQFLSRCTAMTAQVITIDAGYLAG</sequence>
<organism evidence="3">
    <name type="scientific">bioreactor metagenome</name>
    <dbReference type="NCBI Taxonomy" id="1076179"/>
    <lineage>
        <taxon>unclassified sequences</taxon>
        <taxon>metagenomes</taxon>
        <taxon>ecological metagenomes</taxon>
    </lineage>
</organism>
<comment type="similarity">
    <text evidence="1">Belongs to the short-chain dehydrogenases/reductases (SDR) family.</text>
</comment>
<dbReference type="EC" id="1.1.1.163" evidence="3"/>
<keyword evidence="2 3" id="KW-0560">Oxidoreductase</keyword>
<dbReference type="CDD" id="cd05233">
    <property type="entry name" value="SDR_c"/>
    <property type="match status" value="1"/>
</dbReference>
<dbReference type="Pfam" id="PF00106">
    <property type="entry name" value="adh_short"/>
    <property type="match status" value="1"/>
</dbReference>
<dbReference type="PANTHER" id="PTHR43477:SF1">
    <property type="entry name" value="DIHYDROANTICAPSIN 7-DEHYDROGENASE"/>
    <property type="match status" value="1"/>
</dbReference>
<name>A0A644X6W6_9ZZZZ</name>
<reference evidence="3" key="1">
    <citation type="submission" date="2019-08" db="EMBL/GenBank/DDBJ databases">
        <authorList>
            <person name="Kucharzyk K."/>
            <person name="Murdoch R.W."/>
            <person name="Higgins S."/>
            <person name="Loffler F."/>
        </authorList>
    </citation>
    <scope>NUCLEOTIDE SEQUENCE</scope>
</reference>
<proteinExistence type="inferred from homology"/>
<dbReference type="PANTHER" id="PTHR43477">
    <property type="entry name" value="DIHYDROANTICAPSIN 7-DEHYDROGENASE"/>
    <property type="match status" value="1"/>
</dbReference>
<dbReference type="AlphaFoldDB" id="A0A644X6W6"/>
<comment type="caution">
    <text evidence="3">The sequence shown here is derived from an EMBL/GenBank/DDBJ whole genome shotgun (WGS) entry which is preliminary data.</text>
</comment>
<dbReference type="InterPro" id="IPR036291">
    <property type="entry name" value="NAD(P)-bd_dom_sf"/>
</dbReference>
<dbReference type="InterPro" id="IPR051122">
    <property type="entry name" value="SDR_DHRS6-like"/>
</dbReference>
<gene>
    <name evidence="3" type="primary">cpnA_6</name>
    <name evidence="3" type="ORF">SDC9_58246</name>
</gene>
<dbReference type="InterPro" id="IPR002347">
    <property type="entry name" value="SDR_fam"/>
</dbReference>
<evidence type="ECO:0000256" key="1">
    <source>
        <dbReference type="ARBA" id="ARBA00006484"/>
    </source>
</evidence>
<protein>
    <submittedName>
        <fullName evidence="3">Cyclopentanol dehydrogenase</fullName>
        <ecNumber evidence="3">1.1.1.163</ecNumber>
    </submittedName>
</protein>
<evidence type="ECO:0000313" key="3">
    <source>
        <dbReference type="EMBL" id="MPM11895.1"/>
    </source>
</evidence>
<dbReference type="GO" id="GO:0055041">
    <property type="term" value="F:cyclopentanol dehydrogenase activity"/>
    <property type="evidence" value="ECO:0007669"/>
    <property type="project" value="UniProtKB-EC"/>
</dbReference>
<dbReference type="SUPFAM" id="SSF51735">
    <property type="entry name" value="NAD(P)-binding Rossmann-fold domains"/>
    <property type="match status" value="1"/>
</dbReference>
<dbReference type="Gene3D" id="3.40.50.720">
    <property type="entry name" value="NAD(P)-binding Rossmann-like Domain"/>
    <property type="match status" value="1"/>
</dbReference>
<dbReference type="EMBL" id="VSSQ01001894">
    <property type="protein sequence ID" value="MPM11895.1"/>
    <property type="molecule type" value="Genomic_DNA"/>
</dbReference>
<evidence type="ECO:0000256" key="2">
    <source>
        <dbReference type="ARBA" id="ARBA00023002"/>
    </source>
</evidence>